<evidence type="ECO:0000259" key="4">
    <source>
        <dbReference type="PROSITE" id="PS51007"/>
    </source>
</evidence>
<dbReference type="InterPro" id="IPR009056">
    <property type="entry name" value="Cyt_c-like_dom"/>
</dbReference>
<dbReference type="PANTHER" id="PTHR35008:SF4">
    <property type="entry name" value="BLL4482 PROTEIN"/>
    <property type="match status" value="1"/>
</dbReference>
<dbReference type="PROSITE" id="PS51007">
    <property type="entry name" value="CYTC"/>
    <property type="match status" value="1"/>
</dbReference>
<evidence type="ECO:0000256" key="3">
    <source>
        <dbReference type="ARBA" id="ARBA00023004"/>
    </source>
</evidence>
<dbReference type="AlphaFoldDB" id="A0A3B0ZGI8"/>
<name>A0A3B0ZGI8_9ZZZZ</name>
<dbReference type="GO" id="GO:0009055">
    <property type="term" value="F:electron transfer activity"/>
    <property type="evidence" value="ECO:0007669"/>
    <property type="project" value="InterPro"/>
</dbReference>
<dbReference type="GO" id="GO:0046872">
    <property type="term" value="F:metal ion binding"/>
    <property type="evidence" value="ECO:0007669"/>
    <property type="project" value="UniProtKB-KW"/>
</dbReference>
<dbReference type="InterPro" id="IPR036909">
    <property type="entry name" value="Cyt_c-like_dom_sf"/>
</dbReference>
<protein>
    <submittedName>
        <fullName evidence="5">Cytochrome c family protein</fullName>
    </submittedName>
</protein>
<keyword evidence="3" id="KW-0408">Iron</keyword>
<keyword evidence="2" id="KW-0479">Metal-binding</keyword>
<proteinExistence type="predicted"/>
<keyword evidence="1" id="KW-0349">Heme</keyword>
<dbReference type="GO" id="GO:0020037">
    <property type="term" value="F:heme binding"/>
    <property type="evidence" value="ECO:0007669"/>
    <property type="project" value="InterPro"/>
</dbReference>
<dbReference type="PANTHER" id="PTHR35008">
    <property type="entry name" value="BLL4482 PROTEIN-RELATED"/>
    <property type="match status" value="1"/>
</dbReference>
<sequence>MKLTTDVLIVSLFMLPLAGCGEKQTEKTVPGRWYTPSQVDSGRDVFRTHCASCHGMNAEGTTRDWKKTLPDGSYPPPPLDGSAHAWHHPKSMLKRTIDRGGIPLGGTMPGFANKLSDADKDAAIAFFQSHWKDNIYQGWIKRGGLE</sequence>
<accession>A0A3B0ZGI8</accession>
<feature type="domain" description="Cytochrome c" evidence="4">
    <location>
        <begin position="37"/>
        <end position="131"/>
    </location>
</feature>
<reference evidence="5" key="1">
    <citation type="submission" date="2018-06" db="EMBL/GenBank/DDBJ databases">
        <authorList>
            <person name="Zhirakovskaya E."/>
        </authorList>
    </citation>
    <scope>NUCLEOTIDE SEQUENCE</scope>
</reference>
<dbReference type="InterPro" id="IPR051459">
    <property type="entry name" value="Cytochrome_c-type_DH"/>
</dbReference>
<gene>
    <name evidence="5" type="ORF">MNBD_GAMMA14-1204</name>
</gene>
<dbReference type="Pfam" id="PF13442">
    <property type="entry name" value="Cytochrome_CBB3"/>
    <property type="match status" value="1"/>
</dbReference>
<organism evidence="5">
    <name type="scientific">hydrothermal vent metagenome</name>
    <dbReference type="NCBI Taxonomy" id="652676"/>
    <lineage>
        <taxon>unclassified sequences</taxon>
        <taxon>metagenomes</taxon>
        <taxon>ecological metagenomes</taxon>
    </lineage>
</organism>
<evidence type="ECO:0000313" key="5">
    <source>
        <dbReference type="EMBL" id="VAW79806.1"/>
    </source>
</evidence>
<evidence type="ECO:0000256" key="2">
    <source>
        <dbReference type="ARBA" id="ARBA00022723"/>
    </source>
</evidence>
<dbReference type="Gene3D" id="1.10.760.10">
    <property type="entry name" value="Cytochrome c-like domain"/>
    <property type="match status" value="1"/>
</dbReference>
<evidence type="ECO:0000256" key="1">
    <source>
        <dbReference type="ARBA" id="ARBA00022617"/>
    </source>
</evidence>
<dbReference type="EMBL" id="UOFM01000326">
    <property type="protein sequence ID" value="VAW79806.1"/>
    <property type="molecule type" value="Genomic_DNA"/>
</dbReference>
<dbReference type="SUPFAM" id="SSF46626">
    <property type="entry name" value="Cytochrome c"/>
    <property type="match status" value="1"/>
</dbReference>